<dbReference type="GO" id="GO:0005829">
    <property type="term" value="C:cytosol"/>
    <property type="evidence" value="ECO:0007669"/>
    <property type="project" value="TreeGrafter"/>
</dbReference>
<keyword evidence="9 16" id="KW-0808">Transferase</keyword>
<evidence type="ECO:0000256" key="5">
    <source>
        <dbReference type="ARBA" id="ARBA00004676"/>
    </source>
</evidence>
<keyword evidence="13 16" id="KW-0460">Magnesium</keyword>
<evidence type="ECO:0000256" key="9">
    <source>
        <dbReference type="ARBA" id="ARBA00022679"/>
    </source>
</evidence>
<evidence type="ECO:0000313" key="19">
    <source>
        <dbReference type="Proteomes" id="UP000037175"/>
    </source>
</evidence>
<comment type="caution">
    <text evidence="18">The sequence shown here is derived from an EMBL/GenBank/DDBJ whole genome shotgun (WGS) entry which is preliminary data.</text>
</comment>
<dbReference type="GO" id="GO:0032264">
    <property type="term" value="P:IMP salvage"/>
    <property type="evidence" value="ECO:0007669"/>
    <property type="project" value="UniProtKB-UniPathway"/>
</dbReference>
<organism evidence="18 19">
    <name type="scientific">Thermincola ferriacetica</name>
    <dbReference type="NCBI Taxonomy" id="281456"/>
    <lineage>
        <taxon>Bacteria</taxon>
        <taxon>Bacillati</taxon>
        <taxon>Bacillota</taxon>
        <taxon>Clostridia</taxon>
        <taxon>Eubacteriales</taxon>
        <taxon>Thermincolaceae</taxon>
        <taxon>Thermincola</taxon>
    </lineage>
</organism>
<dbReference type="PATRIC" id="fig|281456.6.peg.2518"/>
<evidence type="ECO:0000313" key="18">
    <source>
        <dbReference type="EMBL" id="KNZ69018.1"/>
    </source>
</evidence>
<dbReference type="EC" id="2.4.2.8" evidence="16"/>
<evidence type="ECO:0000256" key="12">
    <source>
        <dbReference type="ARBA" id="ARBA00022741"/>
    </source>
</evidence>
<dbReference type="GO" id="GO:0046100">
    <property type="term" value="P:hypoxanthine metabolic process"/>
    <property type="evidence" value="ECO:0007669"/>
    <property type="project" value="TreeGrafter"/>
</dbReference>
<dbReference type="CDD" id="cd06223">
    <property type="entry name" value="PRTases_typeI"/>
    <property type="match status" value="1"/>
</dbReference>
<dbReference type="Proteomes" id="UP000037175">
    <property type="component" value="Unassembled WGS sequence"/>
</dbReference>
<keyword evidence="19" id="KW-1185">Reference proteome</keyword>
<dbReference type="GO" id="GO:0000287">
    <property type="term" value="F:magnesium ion binding"/>
    <property type="evidence" value="ECO:0007669"/>
    <property type="project" value="TreeGrafter"/>
</dbReference>
<evidence type="ECO:0000256" key="7">
    <source>
        <dbReference type="ARBA" id="ARBA00022490"/>
    </source>
</evidence>
<keyword evidence="8 16" id="KW-0328">Glycosyltransferase</keyword>
<comment type="similarity">
    <text evidence="6 16">Belongs to the purine/pyrimidine phosphoribosyltransferase family.</text>
</comment>
<dbReference type="InterPro" id="IPR050408">
    <property type="entry name" value="HGPRT"/>
</dbReference>
<dbReference type="AlphaFoldDB" id="A0A0L6W0V8"/>
<dbReference type="Pfam" id="PF00156">
    <property type="entry name" value="Pribosyltran"/>
    <property type="match status" value="1"/>
</dbReference>
<evidence type="ECO:0000256" key="8">
    <source>
        <dbReference type="ARBA" id="ARBA00022676"/>
    </source>
</evidence>
<evidence type="ECO:0000256" key="4">
    <source>
        <dbReference type="ARBA" id="ARBA00004669"/>
    </source>
</evidence>
<dbReference type="GO" id="GO:0006166">
    <property type="term" value="P:purine ribonucleoside salvage"/>
    <property type="evidence" value="ECO:0007669"/>
    <property type="project" value="UniProtKB-KW"/>
</dbReference>
<keyword evidence="7 16" id="KW-0963">Cytoplasm</keyword>
<dbReference type="GO" id="GO:0032263">
    <property type="term" value="P:GMP salvage"/>
    <property type="evidence" value="ECO:0007669"/>
    <property type="project" value="TreeGrafter"/>
</dbReference>
<comment type="pathway">
    <text evidence="5">Purine metabolism; GMP biosynthesis via salvage pathway; GMP from guanine: step 1/1.</text>
</comment>
<dbReference type="InterPro" id="IPR005904">
    <property type="entry name" value="Hxn_phspho_trans"/>
</dbReference>
<dbReference type="GO" id="GO:0000166">
    <property type="term" value="F:nucleotide binding"/>
    <property type="evidence" value="ECO:0007669"/>
    <property type="project" value="UniProtKB-KW"/>
</dbReference>
<proteinExistence type="inferred from homology"/>
<sequence length="179" mass="20173">MQQDLKNCLVGANEIKAKVKKLGEQISRDYAGKDLLVIGILKGAVIFMADLIREITIPINIDFMAVSSYGATTESSGVVRILKDLDQSVENKHVLIVEDIIDSGLTLKYLVEILKSRGPASVKVCTLLDKPDRRKTEVHVDYNGFVIPDEFVVGYGLDYDEKYRHLQEIYVLKEEIYHS</sequence>
<keyword evidence="11 16" id="KW-0660">Purine salvage</keyword>
<dbReference type="GO" id="GO:0004422">
    <property type="term" value="F:hypoxanthine phosphoribosyltransferase activity"/>
    <property type="evidence" value="ECO:0007669"/>
    <property type="project" value="InterPro"/>
</dbReference>
<evidence type="ECO:0000256" key="11">
    <source>
        <dbReference type="ARBA" id="ARBA00022726"/>
    </source>
</evidence>
<dbReference type="SUPFAM" id="SSF53271">
    <property type="entry name" value="PRTase-like"/>
    <property type="match status" value="1"/>
</dbReference>
<dbReference type="GO" id="GO:0052657">
    <property type="term" value="F:guanine phosphoribosyltransferase activity"/>
    <property type="evidence" value="ECO:0007669"/>
    <property type="project" value="UniProtKB-ARBA"/>
</dbReference>
<evidence type="ECO:0000256" key="16">
    <source>
        <dbReference type="RuleBase" id="RU364099"/>
    </source>
</evidence>
<evidence type="ECO:0000256" key="6">
    <source>
        <dbReference type="ARBA" id="ARBA00008391"/>
    </source>
</evidence>
<keyword evidence="12 16" id="KW-0547">Nucleotide-binding</keyword>
<comment type="cofactor">
    <cofactor evidence="1 16">
        <name>Mg(2+)</name>
        <dbReference type="ChEBI" id="CHEBI:18420"/>
    </cofactor>
</comment>
<dbReference type="PANTHER" id="PTHR43340:SF1">
    <property type="entry name" value="HYPOXANTHINE PHOSPHORIBOSYLTRANSFERASE"/>
    <property type="match status" value="1"/>
</dbReference>
<comment type="catalytic activity">
    <reaction evidence="15">
        <text>IMP + diphosphate = hypoxanthine + 5-phospho-alpha-D-ribose 1-diphosphate</text>
        <dbReference type="Rhea" id="RHEA:17973"/>
        <dbReference type="ChEBI" id="CHEBI:17368"/>
        <dbReference type="ChEBI" id="CHEBI:33019"/>
        <dbReference type="ChEBI" id="CHEBI:58017"/>
        <dbReference type="ChEBI" id="CHEBI:58053"/>
        <dbReference type="EC" id="2.4.2.8"/>
    </reaction>
    <physiologicalReaction direction="right-to-left" evidence="15">
        <dbReference type="Rhea" id="RHEA:17975"/>
    </physiologicalReaction>
</comment>
<accession>A0A0L6W0V8</accession>
<evidence type="ECO:0000259" key="17">
    <source>
        <dbReference type="Pfam" id="PF00156"/>
    </source>
</evidence>
<protein>
    <recommendedName>
        <fullName evidence="16">Hypoxanthine phosphoribosyltransferase</fullName>
        <ecNumber evidence="16">2.4.2.8</ecNumber>
    </recommendedName>
</protein>
<comment type="catalytic activity">
    <reaction evidence="14">
        <text>GMP + diphosphate = guanine + 5-phospho-alpha-D-ribose 1-diphosphate</text>
        <dbReference type="Rhea" id="RHEA:25424"/>
        <dbReference type="ChEBI" id="CHEBI:16235"/>
        <dbReference type="ChEBI" id="CHEBI:33019"/>
        <dbReference type="ChEBI" id="CHEBI:58017"/>
        <dbReference type="ChEBI" id="CHEBI:58115"/>
        <dbReference type="EC" id="2.4.2.8"/>
    </reaction>
    <physiologicalReaction direction="right-to-left" evidence="14">
        <dbReference type="Rhea" id="RHEA:25426"/>
    </physiologicalReaction>
</comment>
<keyword evidence="10 16" id="KW-0479">Metal-binding</keyword>
<feature type="domain" description="Phosphoribosyltransferase" evidence="17">
    <location>
        <begin position="14"/>
        <end position="159"/>
    </location>
</feature>
<comment type="pathway">
    <text evidence="4 16">Purine metabolism; IMP biosynthesis via salvage pathway; IMP from hypoxanthine: step 1/1.</text>
</comment>
<dbReference type="NCBIfam" id="TIGR01203">
    <property type="entry name" value="HGPRTase"/>
    <property type="match status" value="1"/>
</dbReference>
<comment type="subcellular location">
    <subcellularLocation>
        <location evidence="3 16">Cytoplasm</location>
    </subcellularLocation>
</comment>
<evidence type="ECO:0000256" key="15">
    <source>
        <dbReference type="ARBA" id="ARBA00049402"/>
    </source>
</evidence>
<dbReference type="RefSeq" id="WP_052218509.1">
    <property type="nucleotide sequence ID" value="NZ_LGTE01000018.1"/>
</dbReference>
<evidence type="ECO:0000256" key="13">
    <source>
        <dbReference type="ARBA" id="ARBA00022842"/>
    </source>
</evidence>
<comment type="function">
    <text evidence="2">Purine salvage pathway enzyme that catalyzes the transfer of the ribosyl-5-phosphate group from 5-phospho-alpha-D-ribose 1-diphosphate (PRPP) to the N9 position of the 6-oxopurines hypoxanthine and guanine to form the corresponding ribonucleotides IMP (inosine 5'-monophosphate) and GMP (guanosine 5'-monophosphate), with the release of PPi.</text>
</comment>
<reference evidence="19" key="1">
    <citation type="submission" date="2015-07" db="EMBL/GenBank/DDBJ databases">
        <title>Complete Genome of Thermincola ferriacetica strain Z-0001T.</title>
        <authorList>
            <person name="Lusk B."/>
            <person name="Badalamenti J.P."/>
            <person name="Parameswaran P."/>
            <person name="Bond D.R."/>
            <person name="Torres C.I."/>
        </authorList>
    </citation>
    <scope>NUCLEOTIDE SEQUENCE [LARGE SCALE GENOMIC DNA]</scope>
    <source>
        <strain evidence="19">Z-0001</strain>
    </source>
</reference>
<dbReference type="Gene3D" id="3.40.50.2020">
    <property type="match status" value="1"/>
</dbReference>
<evidence type="ECO:0000256" key="10">
    <source>
        <dbReference type="ARBA" id="ARBA00022723"/>
    </source>
</evidence>
<evidence type="ECO:0000256" key="1">
    <source>
        <dbReference type="ARBA" id="ARBA00001946"/>
    </source>
</evidence>
<gene>
    <name evidence="18" type="ORF">Tfer_2380</name>
</gene>
<dbReference type="UniPathway" id="UPA00591">
    <property type="reaction ID" value="UER00648"/>
</dbReference>
<evidence type="ECO:0000256" key="14">
    <source>
        <dbReference type="ARBA" id="ARBA00048811"/>
    </source>
</evidence>
<dbReference type="GO" id="GO:0006178">
    <property type="term" value="P:guanine salvage"/>
    <property type="evidence" value="ECO:0007669"/>
    <property type="project" value="TreeGrafter"/>
</dbReference>
<dbReference type="InterPro" id="IPR000836">
    <property type="entry name" value="PRTase_dom"/>
</dbReference>
<name>A0A0L6W0V8_9FIRM</name>
<dbReference type="FunFam" id="3.40.50.2020:FF:000006">
    <property type="entry name" value="Hypoxanthine phosphoribosyltransferase"/>
    <property type="match status" value="1"/>
</dbReference>
<evidence type="ECO:0000256" key="2">
    <source>
        <dbReference type="ARBA" id="ARBA00002049"/>
    </source>
</evidence>
<dbReference type="InterPro" id="IPR029057">
    <property type="entry name" value="PRTase-like"/>
</dbReference>
<dbReference type="EMBL" id="LGTE01000018">
    <property type="protein sequence ID" value="KNZ69018.1"/>
    <property type="molecule type" value="Genomic_DNA"/>
</dbReference>
<evidence type="ECO:0000256" key="3">
    <source>
        <dbReference type="ARBA" id="ARBA00004496"/>
    </source>
</evidence>
<dbReference type="PANTHER" id="PTHR43340">
    <property type="entry name" value="HYPOXANTHINE-GUANINE PHOSPHORIBOSYLTRANSFERASE"/>
    <property type="match status" value="1"/>
</dbReference>